<proteinExistence type="predicted"/>
<dbReference type="PROSITE" id="PS50104">
    <property type="entry name" value="TIR"/>
    <property type="match status" value="1"/>
</dbReference>
<dbReference type="Pfam" id="PF13676">
    <property type="entry name" value="TIR_2"/>
    <property type="match status" value="1"/>
</dbReference>
<gene>
    <name evidence="4" type="ORF">B0293_06070</name>
    <name evidence="3" type="ORF">C791_5479</name>
</gene>
<dbReference type="GO" id="GO:0007165">
    <property type="term" value="P:signal transduction"/>
    <property type="evidence" value="ECO:0007669"/>
    <property type="project" value="InterPro"/>
</dbReference>
<evidence type="ECO:0000313" key="6">
    <source>
        <dbReference type="Proteomes" id="UP000188551"/>
    </source>
</evidence>
<evidence type="ECO:0000259" key="1">
    <source>
        <dbReference type="PROSITE" id="PS50104"/>
    </source>
</evidence>
<feature type="domain" description="SEFIR" evidence="2">
    <location>
        <begin position="1"/>
        <end position="138"/>
    </location>
</feature>
<organism evidence="3 5">
    <name type="scientific">Amycolatopsis azurea DSM 43854</name>
    <dbReference type="NCBI Taxonomy" id="1238180"/>
    <lineage>
        <taxon>Bacteria</taxon>
        <taxon>Bacillati</taxon>
        <taxon>Actinomycetota</taxon>
        <taxon>Actinomycetes</taxon>
        <taxon>Pseudonocardiales</taxon>
        <taxon>Pseudonocardiaceae</taxon>
        <taxon>Amycolatopsis</taxon>
    </lineage>
</organism>
<dbReference type="Proteomes" id="UP000014137">
    <property type="component" value="Unassembled WGS sequence"/>
</dbReference>
<feature type="domain" description="TIR" evidence="1">
    <location>
        <begin position="1"/>
        <end position="148"/>
    </location>
</feature>
<dbReference type="EMBL" id="MUXN01000003">
    <property type="protein sequence ID" value="OOC07702.1"/>
    <property type="molecule type" value="Genomic_DNA"/>
</dbReference>
<dbReference type="OrthoDB" id="3594541at2"/>
<reference evidence="3 5" key="1">
    <citation type="submission" date="2012-10" db="EMBL/GenBank/DDBJ databases">
        <title>Genome assembly of Amycolatopsis azurea DSM 43854.</title>
        <authorList>
            <person name="Khatri I."/>
            <person name="Kaur I."/>
            <person name="Subramanian S."/>
            <person name="Mayilraj S."/>
        </authorList>
    </citation>
    <scope>NUCLEOTIDE SEQUENCE [LARGE SCALE GENOMIC DNA]</scope>
    <source>
        <strain evidence="3 5">DSM 43854</strain>
    </source>
</reference>
<dbReference type="Gene3D" id="3.40.50.10140">
    <property type="entry name" value="Toll/interleukin-1 receptor homology (TIR) domain"/>
    <property type="match status" value="1"/>
</dbReference>
<dbReference type="InterPro" id="IPR013568">
    <property type="entry name" value="SEFIR_dom"/>
</dbReference>
<dbReference type="InterPro" id="IPR035897">
    <property type="entry name" value="Toll_tir_struct_dom_sf"/>
</dbReference>
<dbReference type="RefSeq" id="WP_005162079.1">
    <property type="nucleotide sequence ID" value="NZ_ANMG01000053.1"/>
</dbReference>
<sequence length="543" mass="59746">MRVFISYAHDIEGRKVAEALAEALPRRGVEVIWDRDLPEGNPVSLPEWIVGSVTRHPVLCVLSPDYVHRFGAGDCTAARKGVLFESRVLQRRIYDHTDPGGCPVIPVADPGFSADLAPTLLKNLVISRFDAESEDGLDQIVRRLLALGLMPAPERPSTTSDAVDEKAALVDALEAASPSAAAGPDLVREWFGVAPDSSHAELLRALPAVERIVKASGSAELMRQVTRCCLRALPDGATAAEDRESRAWLLLRCQAWHQHRAHELAAAVSTVDEGLRLAKACGDGWLVAFGKRLLAILHCELAEDSRPDVRRHHFVQAVGCAEDASAMFHALDPAGGEYGACRNVLAGIWFTQYRLERRRSALKRANKLAGEAVGYLRPDRAREYHELLILRVRICIARGELSKARELVDKALMSLAGHVNDGASYAELLGSAHLARAALRLKESGRDALANAEKDISLALGFFDAISLPYASATCRWLLAKLAPETAGVDRADIRICERLFADPRMRLSGLEERSRRINEYVGGRWTRRAEWKEIARKLRSQD</sequence>
<evidence type="ECO:0000313" key="3">
    <source>
        <dbReference type="EMBL" id="EMD24897.1"/>
    </source>
</evidence>
<dbReference type="PATRIC" id="fig|1238180.3.peg.5395"/>
<keyword evidence="6" id="KW-1185">Reference proteome</keyword>
<evidence type="ECO:0000313" key="4">
    <source>
        <dbReference type="EMBL" id="OOC07702.1"/>
    </source>
</evidence>
<comment type="caution">
    <text evidence="3">The sequence shown here is derived from an EMBL/GenBank/DDBJ whole genome shotgun (WGS) entry which is preliminary data.</text>
</comment>
<evidence type="ECO:0000313" key="5">
    <source>
        <dbReference type="Proteomes" id="UP000014137"/>
    </source>
</evidence>
<dbReference type="EMBL" id="ANMG01000053">
    <property type="protein sequence ID" value="EMD24897.1"/>
    <property type="molecule type" value="Genomic_DNA"/>
</dbReference>
<accession>M2QFW9</accession>
<dbReference type="PROSITE" id="PS51534">
    <property type="entry name" value="SEFIR"/>
    <property type="match status" value="1"/>
</dbReference>
<name>M2QFW9_9PSEU</name>
<protein>
    <submittedName>
        <fullName evidence="3">Uncharacterized protein</fullName>
    </submittedName>
</protein>
<dbReference type="InterPro" id="IPR000157">
    <property type="entry name" value="TIR_dom"/>
</dbReference>
<dbReference type="AlphaFoldDB" id="M2QFW9"/>
<evidence type="ECO:0000259" key="2">
    <source>
        <dbReference type="PROSITE" id="PS51534"/>
    </source>
</evidence>
<dbReference type="Proteomes" id="UP000188551">
    <property type="component" value="Unassembled WGS sequence"/>
</dbReference>
<reference evidence="4 6" key="2">
    <citation type="submission" date="2017-02" db="EMBL/GenBank/DDBJ databases">
        <title>Amycolatopsis azurea DSM 43854 draft genome.</title>
        <authorList>
            <person name="Mayilraj S."/>
        </authorList>
    </citation>
    <scope>NUCLEOTIDE SEQUENCE [LARGE SCALE GENOMIC DNA]</scope>
    <source>
        <strain evidence="4 6">DSM 43854</strain>
    </source>
</reference>